<name>A0ABR8WXK4_9MICO</name>
<dbReference type="InterPro" id="IPR027624">
    <property type="entry name" value="TOMM_cyclo_SagD"/>
</dbReference>
<dbReference type="Gene3D" id="3.30.160.660">
    <property type="match status" value="1"/>
</dbReference>
<keyword evidence="3" id="KW-1185">Reference proteome</keyword>
<dbReference type="NCBIfam" id="TIGR03604">
    <property type="entry name" value="TOMM_cyclo_SagD"/>
    <property type="match status" value="1"/>
</dbReference>
<dbReference type="Gene3D" id="3.30.40.250">
    <property type="match status" value="1"/>
</dbReference>
<proteinExistence type="predicted"/>
<dbReference type="PANTHER" id="PTHR37809">
    <property type="entry name" value="RIBOSOMAL PROTEIN S12 METHYLTHIOTRANSFERASE ACCESSORY FACTOR YCAO"/>
    <property type="match status" value="1"/>
</dbReference>
<gene>
    <name evidence="2" type="ORF">H9634_13160</name>
</gene>
<sequence>MKPTSTDATAAAAVDRRTGLLTEIEHYANPPEWPRTFSMSVGHVADTNLNGDWPADRMSTGMVFASHAAASRAAVGEALERYCANFVPAGLPQASFAQLSAAGVRAIDPRSLRLYSDEQYATEEFPFVPFTADLRVRWAAGRSMSSEAPMLAPAGIVFANFHSTVYAGEPRTNALLFAGLAAGRSRREAELAAMQEIIERDAVEIWWRAGGSACAVPEELLPGLSAALSSQTDQFEYTVLAVPNRWQVPVVAVVLFDPEYDILAVGTAARPEVLSAAYKAAAEAVSLRSYSKGLLDPAGGPWKAVELGLFGASLLKPFRSDRHYCDSFRSDFADMPDLCCNSQYYLDARAQQRVAHLRSPKETASPAVLRPVAGDVHEAYRQRLAELGHDPVSVDLTTPDVAAAGHSVVRVIAPGTYSNAAAGFPLRGGSRWCTEPQQLGLVEQPLDVTSPILPLPHT</sequence>
<protein>
    <submittedName>
        <fullName evidence="2">YcaO-like family protein</fullName>
    </submittedName>
</protein>
<dbReference type="Proteomes" id="UP000651517">
    <property type="component" value="Unassembled WGS sequence"/>
</dbReference>
<evidence type="ECO:0000313" key="3">
    <source>
        <dbReference type="Proteomes" id="UP000651517"/>
    </source>
</evidence>
<dbReference type="RefSeq" id="WP_191727267.1">
    <property type="nucleotide sequence ID" value="NZ_JACSPY010000018.1"/>
</dbReference>
<organism evidence="2 3">
    <name type="scientific">Brevibacterium gallinarum</name>
    <dbReference type="NCBI Taxonomy" id="2762220"/>
    <lineage>
        <taxon>Bacteria</taxon>
        <taxon>Bacillati</taxon>
        <taxon>Actinomycetota</taxon>
        <taxon>Actinomycetes</taxon>
        <taxon>Micrococcales</taxon>
        <taxon>Brevibacteriaceae</taxon>
        <taxon>Brevibacterium</taxon>
    </lineage>
</organism>
<dbReference type="InterPro" id="IPR003776">
    <property type="entry name" value="YcaO-like_dom"/>
</dbReference>
<feature type="domain" description="YcaO" evidence="1">
    <location>
        <begin position="59"/>
        <end position="458"/>
    </location>
</feature>
<dbReference type="Pfam" id="PF02624">
    <property type="entry name" value="YcaO"/>
    <property type="match status" value="1"/>
</dbReference>
<accession>A0ABR8WXK4</accession>
<evidence type="ECO:0000259" key="1">
    <source>
        <dbReference type="PROSITE" id="PS51664"/>
    </source>
</evidence>
<reference evidence="2 3" key="1">
    <citation type="submission" date="2020-08" db="EMBL/GenBank/DDBJ databases">
        <title>A Genomic Blueprint of the Chicken Gut Microbiome.</title>
        <authorList>
            <person name="Gilroy R."/>
            <person name="Ravi A."/>
            <person name="Getino M."/>
            <person name="Pursley I."/>
            <person name="Horton D.L."/>
            <person name="Alikhan N.-F."/>
            <person name="Baker D."/>
            <person name="Gharbi K."/>
            <person name="Hall N."/>
            <person name="Watson M."/>
            <person name="Adriaenssens E.M."/>
            <person name="Foster-Nyarko E."/>
            <person name="Jarju S."/>
            <person name="Secka A."/>
            <person name="Antonio M."/>
            <person name="Oren A."/>
            <person name="Chaudhuri R."/>
            <person name="La Ragione R.M."/>
            <person name="Hildebrand F."/>
            <person name="Pallen M.J."/>
        </authorList>
    </citation>
    <scope>NUCLEOTIDE SEQUENCE [LARGE SCALE GENOMIC DNA]</scope>
    <source>
        <strain evidence="2 3">Re57</strain>
    </source>
</reference>
<comment type="caution">
    <text evidence="2">The sequence shown here is derived from an EMBL/GenBank/DDBJ whole genome shotgun (WGS) entry which is preliminary data.</text>
</comment>
<dbReference type="PANTHER" id="PTHR37809:SF1">
    <property type="entry name" value="RIBOSOMAL PROTEIN S12 METHYLTHIOTRANSFERASE ACCESSORY FACTOR YCAO"/>
    <property type="match status" value="1"/>
</dbReference>
<dbReference type="Gene3D" id="3.30.1330.230">
    <property type="match status" value="1"/>
</dbReference>
<dbReference type="EMBL" id="JACSPY010000018">
    <property type="protein sequence ID" value="MBD8021729.1"/>
    <property type="molecule type" value="Genomic_DNA"/>
</dbReference>
<dbReference type="PROSITE" id="PS51664">
    <property type="entry name" value="YCAO"/>
    <property type="match status" value="1"/>
</dbReference>
<evidence type="ECO:0000313" key="2">
    <source>
        <dbReference type="EMBL" id="MBD8021729.1"/>
    </source>
</evidence>